<sequence>MQAATLTEAPVRYMERTQLYYRALGYDNDYVWAQHDEVPFTPLGKPLSAMTVGLVSTAGPGDRSHRDARNRRQVWSGLVASPPASFDTDVAWDKETTHTEDRESFLPLEAAQHFVAAGQLGGLAARFHAAPTEYSQKKTIEQDAPEILRRLREDGAEAAILSALCPVCHQTESLIARHLEENGMPTVLIGAARDIVEHCGVPRFVFSDLPLGNPCGHPWDRAMQRAILGLAFDVLENATGPRSTVQSPFAWKPEDPAWRERYARVLPEDRERLLAIGDERRRRFGQPPRA</sequence>
<reference evidence="1 2" key="1">
    <citation type="journal article" date="2016" name="J. Microbiol.">
        <title>Dankookia rubra gen. nov., sp. nov., an alphaproteobacterium isolated from sediment of a shallow stream.</title>
        <authorList>
            <person name="Kim W.H."/>
            <person name="Kim D.H."/>
            <person name="Kang K."/>
            <person name="Ahn T.Y."/>
        </authorList>
    </citation>
    <scope>NUCLEOTIDE SEQUENCE [LARGE SCALE GENOMIC DNA]</scope>
    <source>
        <strain evidence="1 2">JCM30602</strain>
    </source>
</reference>
<evidence type="ECO:0000313" key="1">
    <source>
        <dbReference type="EMBL" id="TDH59924.1"/>
    </source>
</evidence>
<gene>
    <name evidence="1" type="ORF">E2C06_24730</name>
</gene>
<organism evidence="1 2">
    <name type="scientific">Dankookia rubra</name>
    <dbReference type="NCBI Taxonomy" id="1442381"/>
    <lineage>
        <taxon>Bacteria</taxon>
        <taxon>Pseudomonadati</taxon>
        <taxon>Pseudomonadota</taxon>
        <taxon>Alphaproteobacteria</taxon>
        <taxon>Acetobacterales</taxon>
        <taxon>Roseomonadaceae</taxon>
        <taxon>Dankookia</taxon>
    </lineage>
</organism>
<name>A0A4R5QA56_9PROT</name>
<dbReference type="OrthoDB" id="9126078at2"/>
<keyword evidence="2" id="KW-1185">Reference proteome</keyword>
<accession>A0A4R5QA56</accession>
<dbReference type="Proteomes" id="UP000295096">
    <property type="component" value="Unassembled WGS sequence"/>
</dbReference>
<dbReference type="EMBL" id="SMSJ01000049">
    <property type="protein sequence ID" value="TDH59924.1"/>
    <property type="molecule type" value="Genomic_DNA"/>
</dbReference>
<proteinExistence type="predicted"/>
<protein>
    <recommendedName>
        <fullName evidence="3">Glycine reductase</fullName>
    </recommendedName>
</protein>
<dbReference type="RefSeq" id="WP_133291262.1">
    <property type="nucleotide sequence ID" value="NZ_SMSJ01000049.1"/>
</dbReference>
<dbReference type="AlphaFoldDB" id="A0A4R5QA56"/>
<evidence type="ECO:0000313" key="2">
    <source>
        <dbReference type="Proteomes" id="UP000295096"/>
    </source>
</evidence>
<comment type="caution">
    <text evidence="1">The sequence shown here is derived from an EMBL/GenBank/DDBJ whole genome shotgun (WGS) entry which is preliminary data.</text>
</comment>
<evidence type="ECO:0008006" key="3">
    <source>
        <dbReference type="Google" id="ProtNLM"/>
    </source>
</evidence>